<reference evidence="2" key="1">
    <citation type="journal article" date="2014" name="Int. J. Syst. Evol. Microbiol.">
        <title>Complete genome sequence of Corynebacterium casei LMG S-19264T (=DSM 44701T), isolated from a smear-ripened cheese.</title>
        <authorList>
            <consortium name="US DOE Joint Genome Institute (JGI-PGF)"/>
            <person name="Walter F."/>
            <person name="Albersmeier A."/>
            <person name="Kalinowski J."/>
            <person name="Ruckert C."/>
        </authorList>
    </citation>
    <scope>NUCLEOTIDE SEQUENCE</scope>
    <source>
        <strain evidence="2">NBRC 110023</strain>
    </source>
</reference>
<dbReference type="EMBL" id="BSOT01000002">
    <property type="protein sequence ID" value="GLR69268.1"/>
    <property type="molecule type" value="Genomic_DNA"/>
</dbReference>
<dbReference type="PROSITE" id="PS50943">
    <property type="entry name" value="HTH_CROC1"/>
    <property type="match status" value="1"/>
</dbReference>
<evidence type="ECO:0000313" key="2">
    <source>
        <dbReference type="EMBL" id="GLR69268.1"/>
    </source>
</evidence>
<dbReference type="RefSeq" id="WP_284215599.1">
    <property type="nucleotide sequence ID" value="NZ_BSOT01000002.1"/>
</dbReference>
<sequence>MNTAIEVSKIVHELNFHAPLLREIQSKSEHEQALELMAELLEDYDSNQIAIDALTNSISRYESQSAEFIEFNKQIENTDPAVATLKVLMSQHNLNTSDFENEIGKKSMVSQVLNGKKKMNRTHIELLAKRFNISPAFFFK</sequence>
<dbReference type="Gene3D" id="1.10.260.40">
    <property type="entry name" value="lambda repressor-like DNA-binding domains"/>
    <property type="match status" value="1"/>
</dbReference>
<evidence type="ECO:0000313" key="3">
    <source>
        <dbReference type="Proteomes" id="UP001156601"/>
    </source>
</evidence>
<feature type="domain" description="HTH cro/C1-type" evidence="1">
    <location>
        <begin position="85"/>
        <end position="138"/>
    </location>
</feature>
<organism evidence="2 3">
    <name type="scientific">Agaribacter marinus</name>
    <dbReference type="NCBI Taxonomy" id="1431249"/>
    <lineage>
        <taxon>Bacteria</taxon>
        <taxon>Pseudomonadati</taxon>
        <taxon>Pseudomonadota</taxon>
        <taxon>Gammaproteobacteria</taxon>
        <taxon>Alteromonadales</taxon>
        <taxon>Alteromonadaceae</taxon>
        <taxon>Agaribacter</taxon>
    </lineage>
</organism>
<dbReference type="InterPro" id="IPR001387">
    <property type="entry name" value="Cro/C1-type_HTH"/>
</dbReference>
<dbReference type="GO" id="GO:0001046">
    <property type="term" value="F:core promoter sequence-specific DNA binding"/>
    <property type="evidence" value="ECO:0007669"/>
    <property type="project" value="TreeGrafter"/>
</dbReference>
<proteinExistence type="predicted"/>
<dbReference type="CDD" id="cd00093">
    <property type="entry name" value="HTH_XRE"/>
    <property type="match status" value="1"/>
</dbReference>
<dbReference type="InterPro" id="IPR010982">
    <property type="entry name" value="Lambda_DNA-bd_dom_sf"/>
</dbReference>
<name>A0AA37STP8_9ALTE</name>
<reference evidence="2" key="2">
    <citation type="submission" date="2023-01" db="EMBL/GenBank/DDBJ databases">
        <title>Draft genome sequence of Agaribacter marinus strain NBRC 110023.</title>
        <authorList>
            <person name="Sun Q."/>
            <person name="Mori K."/>
        </authorList>
    </citation>
    <scope>NUCLEOTIDE SEQUENCE</scope>
    <source>
        <strain evidence="2">NBRC 110023</strain>
    </source>
</reference>
<accession>A0AA37STP8</accession>
<dbReference type="AlphaFoldDB" id="A0AA37STP8"/>
<dbReference type="GO" id="GO:0006355">
    <property type="term" value="P:regulation of DNA-templated transcription"/>
    <property type="evidence" value="ECO:0007669"/>
    <property type="project" value="InterPro"/>
</dbReference>
<protein>
    <submittedName>
        <fullName evidence="2">Transcriptional regulator</fullName>
    </submittedName>
</protein>
<dbReference type="Proteomes" id="UP001156601">
    <property type="component" value="Unassembled WGS sequence"/>
</dbReference>
<gene>
    <name evidence="2" type="ORF">GCM10007852_01760</name>
</gene>
<dbReference type="SUPFAM" id="SSF47413">
    <property type="entry name" value="lambda repressor-like DNA-binding domains"/>
    <property type="match status" value="1"/>
</dbReference>
<comment type="caution">
    <text evidence="2">The sequence shown here is derived from an EMBL/GenBank/DDBJ whole genome shotgun (WGS) entry which is preliminary data.</text>
</comment>
<dbReference type="InterPro" id="IPR039060">
    <property type="entry name" value="Antitox_HigA"/>
</dbReference>
<dbReference type="PANTHER" id="PTHR40455:SF1">
    <property type="entry name" value="ANTITOXIN HIGA"/>
    <property type="match status" value="1"/>
</dbReference>
<dbReference type="PANTHER" id="PTHR40455">
    <property type="entry name" value="ANTITOXIN HIGA"/>
    <property type="match status" value="1"/>
</dbReference>
<keyword evidence="3" id="KW-1185">Reference proteome</keyword>
<evidence type="ECO:0000259" key="1">
    <source>
        <dbReference type="PROSITE" id="PS50943"/>
    </source>
</evidence>